<protein>
    <submittedName>
        <fullName evidence="2">Uncharacterized protein</fullName>
    </submittedName>
</protein>
<accession>A0A9W8Z6K1</accession>
<comment type="caution">
    <text evidence="2">The sequence shown here is derived from an EMBL/GenBank/DDBJ whole genome shotgun (WGS) entry which is preliminary data.</text>
</comment>
<gene>
    <name evidence="2" type="ORF">N0V91_009824</name>
</gene>
<keyword evidence="3" id="KW-1185">Reference proteome</keyword>
<organism evidence="2 3">
    <name type="scientific">Didymella pomorum</name>
    <dbReference type="NCBI Taxonomy" id="749634"/>
    <lineage>
        <taxon>Eukaryota</taxon>
        <taxon>Fungi</taxon>
        <taxon>Dikarya</taxon>
        <taxon>Ascomycota</taxon>
        <taxon>Pezizomycotina</taxon>
        <taxon>Dothideomycetes</taxon>
        <taxon>Pleosporomycetidae</taxon>
        <taxon>Pleosporales</taxon>
        <taxon>Pleosporineae</taxon>
        <taxon>Didymellaceae</taxon>
        <taxon>Didymella</taxon>
    </lineage>
</organism>
<evidence type="ECO:0000313" key="3">
    <source>
        <dbReference type="Proteomes" id="UP001140510"/>
    </source>
</evidence>
<dbReference type="AlphaFoldDB" id="A0A9W8Z6K1"/>
<evidence type="ECO:0000313" key="2">
    <source>
        <dbReference type="EMBL" id="KAJ4398957.1"/>
    </source>
</evidence>
<reference evidence="2" key="1">
    <citation type="submission" date="2022-10" db="EMBL/GenBank/DDBJ databases">
        <title>Tapping the CABI collections for fungal endophytes: first genome assemblies for Collariella, Neodidymelliopsis, Ascochyta clinopodiicola, Didymella pomorum, Didymosphaeria variabile, Neocosmospora piperis and Neocucurbitaria cava.</title>
        <authorList>
            <person name="Hill R."/>
        </authorList>
    </citation>
    <scope>NUCLEOTIDE SEQUENCE</scope>
    <source>
        <strain evidence="2">IMI 355091</strain>
    </source>
</reference>
<dbReference type="Proteomes" id="UP001140510">
    <property type="component" value="Unassembled WGS sequence"/>
</dbReference>
<feature type="region of interest" description="Disordered" evidence="1">
    <location>
        <begin position="1"/>
        <end position="58"/>
    </location>
</feature>
<name>A0A9W8Z6K1_9PLEO</name>
<proteinExistence type="predicted"/>
<feature type="compositionally biased region" description="Polar residues" evidence="1">
    <location>
        <begin position="43"/>
        <end position="57"/>
    </location>
</feature>
<sequence length="335" mass="37554">MHGKYAISAQARKRDAFKTPRLTKPPATAVTISAAAVSKRQKPNTPQLRSSSRTPLKSTIKKTARKAAVEEVHPLALAFKESSEDYRRHLYSTTVTKINRDLDTFLDKLYDSNLQIVSSDPANNYSQASPLKLTVPAIYHRYIEKLCKPLSNQHYLLQRTTSTSEVERMQVTIPDRFRSFEETLSAETEEFKNLQLQWEGVVAKIFQLGTACLGEDNLASLLSVAGPDAGEAESTLFVPEQADSAHQAIGKKKRVSLAGSDMAKLFPGFLFQASGQQKRPIPALPELPADEVQQFERVIADLGKQHVADLQRLEKEHLTWWKKKQKQIHQAFASD</sequence>
<dbReference type="EMBL" id="JAPEVA010000117">
    <property type="protein sequence ID" value="KAJ4398957.1"/>
    <property type="molecule type" value="Genomic_DNA"/>
</dbReference>
<evidence type="ECO:0000256" key="1">
    <source>
        <dbReference type="SAM" id="MobiDB-lite"/>
    </source>
</evidence>
<dbReference type="OrthoDB" id="3777651at2759"/>
<feature type="compositionally biased region" description="Low complexity" evidence="1">
    <location>
        <begin position="25"/>
        <end position="38"/>
    </location>
</feature>